<dbReference type="AlphaFoldDB" id="A0A397T8W0"/>
<proteinExistence type="predicted"/>
<evidence type="ECO:0000256" key="1">
    <source>
        <dbReference type="SAM" id="MobiDB-lite"/>
    </source>
</evidence>
<feature type="region of interest" description="Disordered" evidence="1">
    <location>
        <begin position="740"/>
        <end position="770"/>
    </location>
</feature>
<dbReference type="OrthoDB" id="2437814at2759"/>
<name>A0A397T8W0_9GLOM</name>
<reference evidence="2 3" key="1">
    <citation type="submission" date="2018-06" db="EMBL/GenBank/DDBJ databases">
        <title>Comparative genomics reveals the genomic features of Rhizophagus irregularis, R. cerebriforme, R. diaphanum and Gigaspora rosea, and their symbiotic lifestyle signature.</title>
        <authorList>
            <person name="Morin E."/>
            <person name="San Clemente H."/>
            <person name="Chen E.C.H."/>
            <person name="De La Providencia I."/>
            <person name="Hainaut M."/>
            <person name="Kuo A."/>
            <person name="Kohler A."/>
            <person name="Murat C."/>
            <person name="Tang N."/>
            <person name="Roy S."/>
            <person name="Loubradou J."/>
            <person name="Henrissat B."/>
            <person name="Grigoriev I.V."/>
            <person name="Corradi N."/>
            <person name="Roux C."/>
            <person name="Martin F.M."/>
        </authorList>
    </citation>
    <scope>NUCLEOTIDE SEQUENCE [LARGE SCALE GENOMIC DNA]</scope>
    <source>
        <strain evidence="2 3">DAOM 227022</strain>
    </source>
</reference>
<gene>
    <name evidence="2" type="ORF">C1645_820243</name>
</gene>
<evidence type="ECO:0000313" key="2">
    <source>
        <dbReference type="EMBL" id="RIA92737.1"/>
    </source>
</evidence>
<organism evidence="2 3">
    <name type="scientific">Glomus cerebriforme</name>
    <dbReference type="NCBI Taxonomy" id="658196"/>
    <lineage>
        <taxon>Eukaryota</taxon>
        <taxon>Fungi</taxon>
        <taxon>Fungi incertae sedis</taxon>
        <taxon>Mucoromycota</taxon>
        <taxon>Glomeromycotina</taxon>
        <taxon>Glomeromycetes</taxon>
        <taxon>Glomerales</taxon>
        <taxon>Glomeraceae</taxon>
        <taxon>Glomus</taxon>
    </lineage>
</organism>
<dbReference type="Proteomes" id="UP000265703">
    <property type="component" value="Unassembled WGS sequence"/>
</dbReference>
<sequence length="844" mass="98040">MAIQTELKLSKNNNAVKLNINTLETIENEFNIDDINEININRTVFEQETFEINETDIGFDENSESNSEFDSFEREDEEILDNNDESNIIIEQKKSNNLTSCVLIDKIDGKIQRCKNKERKSIQVVCNGQYTFPALGECNLICKPALEDTKYSRYICSECYELEGGHFHVKPGKGKLLETCIDQKYHDEDPKKNLEIIARWLFYVKNNKNKEYQEKVLGIFLPIYLQFLNANYSHEINTEIVSNQSQSITTSSNTSHNFFIPTLLKLLTFFMVRVLTRLNQIPIYPDEKELEDDDFEKLGKLTISFLLSVTVGYAFPYFDLWLPTILSSLCRRPKLISSLHALLTKCSIIGHTSRHERRLEKARMKDIDPTKRLIRGNNVFNLAIIDNIDFKEVSFGFGNIYDVTHGTSYVTLRMVFQSTLPILTNETHEPVRELNVDTQLFGMTSGMHTMQAKIDQTFEKLLDFQIDINGNISYNKNLDVEIIEKEILSKCEFGCLIPPPNEVNQITYSIGKIRPILGGWHTSKDMLGVLLTIFSNYGIFHLATAIGVHFLDKLQAVVDYRSTRRVLELIWVMLEEKLQYCAFINLARKGHYPAFDEALEMRGVGYIKQNIIGNVVDQKNLTLQIQATQEERERIDTLLNEFLDPYNYDRNDRKVNNRIDPLWKLIENLVEIFQMDNYTDHELFKKNPPSQLTPEGLKKLSSAYNEGLKRIKEVYCQEVIKTEWINTKGRSHLEIVKTDIRSNPSASQSNKNSQQSSTLNDENPASKRQRIITTDKEKEILSPLLLKDTIPTETEINNVLKNLTAEWDNQRVKRYYNNNKMSKKRNKFYKYSHLTLWIYIKPKI</sequence>
<evidence type="ECO:0000313" key="3">
    <source>
        <dbReference type="Proteomes" id="UP000265703"/>
    </source>
</evidence>
<feature type="compositionally biased region" description="Low complexity" evidence="1">
    <location>
        <begin position="742"/>
        <end position="757"/>
    </location>
</feature>
<accession>A0A397T8W0</accession>
<protein>
    <submittedName>
        <fullName evidence="2">Uncharacterized protein</fullName>
    </submittedName>
</protein>
<comment type="caution">
    <text evidence="2">The sequence shown here is derived from an EMBL/GenBank/DDBJ whole genome shotgun (WGS) entry which is preliminary data.</text>
</comment>
<dbReference type="EMBL" id="QKYT01000118">
    <property type="protein sequence ID" value="RIA92737.1"/>
    <property type="molecule type" value="Genomic_DNA"/>
</dbReference>
<keyword evidence="3" id="KW-1185">Reference proteome</keyword>